<feature type="region of interest" description="Disordered" evidence="1">
    <location>
        <begin position="1"/>
        <end position="25"/>
    </location>
</feature>
<dbReference type="EMBL" id="BRXX01000311">
    <property type="protein sequence ID" value="GMI04085.1"/>
    <property type="molecule type" value="Genomic_DNA"/>
</dbReference>
<dbReference type="AlphaFoldDB" id="A0A9W7C6V8"/>
<organism evidence="2 3">
    <name type="scientific">Triparma verrucosa</name>
    <dbReference type="NCBI Taxonomy" id="1606542"/>
    <lineage>
        <taxon>Eukaryota</taxon>
        <taxon>Sar</taxon>
        <taxon>Stramenopiles</taxon>
        <taxon>Ochrophyta</taxon>
        <taxon>Bolidophyceae</taxon>
        <taxon>Parmales</taxon>
        <taxon>Triparmaceae</taxon>
        <taxon>Triparma</taxon>
    </lineage>
</organism>
<gene>
    <name evidence="2" type="ORF">TrVE_jg11217</name>
</gene>
<feature type="region of interest" description="Disordered" evidence="1">
    <location>
        <begin position="55"/>
        <end position="111"/>
    </location>
</feature>
<sequence>MGHGSSTHKKESPDHHDEARQTVHKRLDMLKKFDGKVQNDILLALDSKMKDLVEKAELDESEKPPKSPKSLESPKTPKGKILKNREVTNVESSMPAPRDIVKKHDKEPQRERRRLMGIDIKVEKIIMSAEIAEGSTVEVKVYLDDEQGATSKPVKVAGKVLTLPEDDTYSFTKGVFGRDDLEDFTNITFEVQETSGGTMAVAGKVVVPIADARSTVHPWAFENKAGKCFTSINKIIESFESAEARKSGRNLDISSTGLSRAVVEEEEEEEEEEA</sequence>
<feature type="compositionally biased region" description="Basic and acidic residues" evidence="1">
    <location>
        <begin position="8"/>
        <end position="25"/>
    </location>
</feature>
<comment type="caution">
    <text evidence="2">The sequence shown here is derived from an EMBL/GenBank/DDBJ whole genome shotgun (WGS) entry which is preliminary data.</text>
</comment>
<evidence type="ECO:0000256" key="1">
    <source>
        <dbReference type="SAM" id="MobiDB-lite"/>
    </source>
</evidence>
<dbReference type="Proteomes" id="UP001165160">
    <property type="component" value="Unassembled WGS sequence"/>
</dbReference>
<evidence type="ECO:0000313" key="3">
    <source>
        <dbReference type="Proteomes" id="UP001165160"/>
    </source>
</evidence>
<evidence type="ECO:0000313" key="2">
    <source>
        <dbReference type="EMBL" id="GMI04085.1"/>
    </source>
</evidence>
<reference evidence="3" key="1">
    <citation type="journal article" date="2023" name="Commun. Biol.">
        <title>Genome analysis of Parmales, the sister group of diatoms, reveals the evolutionary specialization of diatoms from phago-mixotrophs to photoautotrophs.</title>
        <authorList>
            <person name="Ban H."/>
            <person name="Sato S."/>
            <person name="Yoshikawa S."/>
            <person name="Yamada K."/>
            <person name="Nakamura Y."/>
            <person name="Ichinomiya M."/>
            <person name="Sato N."/>
            <person name="Blanc-Mathieu R."/>
            <person name="Endo H."/>
            <person name="Kuwata A."/>
            <person name="Ogata H."/>
        </authorList>
    </citation>
    <scope>NUCLEOTIDE SEQUENCE [LARGE SCALE GENOMIC DNA]</scope>
    <source>
        <strain evidence="3">NIES 3699</strain>
    </source>
</reference>
<feature type="compositionally biased region" description="Basic and acidic residues" evidence="1">
    <location>
        <begin position="99"/>
        <end position="111"/>
    </location>
</feature>
<protein>
    <submittedName>
        <fullName evidence="2">Uncharacterized protein</fullName>
    </submittedName>
</protein>
<proteinExistence type="predicted"/>
<accession>A0A9W7C6V8</accession>
<feature type="compositionally biased region" description="Basic and acidic residues" evidence="1">
    <location>
        <begin position="55"/>
        <end position="65"/>
    </location>
</feature>
<name>A0A9W7C6V8_9STRA</name>
<keyword evidence="3" id="KW-1185">Reference proteome</keyword>